<dbReference type="InterPro" id="IPR049625">
    <property type="entry name" value="Glyco_transf_61_cat"/>
</dbReference>
<dbReference type="Pfam" id="PF04577">
    <property type="entry name" value="Glyco_transf_61"/>
    <property type="match status" value="1"/>
</dbReference>
<dbReference type="AlphaFoldDB" id="A0A1M6W8S1"/>
<dbReference type="Proteomes" id="UP000093508">
    <property type="component" value="Unassembled WGS sequence"/>
</dbReference>
<evidence type="ECO:0000313" key="3">
    <source>
        <dbReference type="EMBL" id="SHK90039.1"/>
    </source>
</evidence>
<dbReference type="STRING" id="1423959.SAMN05444407_101533"/>
<evidence type="ECO:0000313" key="4">
    <source>
        <dbReference type="Proteomes" id="UP000093508"/>
    </source>
</evidence>
<sequence>MKTKIKNNKSLFSYFKKIILRNKHKPYSLQAKIKDIENYKSNITQKLIDKGVFKNYMPRFLNTDEQYIETVSPEISLYQFQNVQIDIKSSSILLNDELIVYRSKEERFNEGFVTSHNDEEARIDIKVKPEKLEDGFFLGGNGSWNWFHFLIEIMPKLTLFNGNTTTLLVNEIVLEVPSMKKILEIVAGNKFEIKYLNSDKTYLVQNLYYINDFNRVQFNRFDGLIKAEGTFYNHEVTRSFSNLILDRLTIKKDLPEKIFLYRKNTHRIAENQDQILEYLKNFGFAPVCLEELSIDEQASYFQNAKFIIGISGAAWSNMLFCRSRPKAICFIPDNAKEFSAFSNLSKIFEVNYYAQLYINDGAHTNSNFMINFDEFIELFNDLNEKE</sequence>
<accession>A0A1M6W8S1</accession>
<proteinExistence type="predicted"/>
<dbReference type="EMBL" id="MAYF01000024">
    <property type="protein sequence ID" value="OCA80126.1"/>
    <property type="molecule type" value="Genomic_DNA"/>
</dbReference>
<evidence type="ECO:0000259" key="1">
    <source>
        <dbReference type="Pfam" id="PF04577"/>
    </source>
</evidence>
<reference evidence="2 4" key="1">
    <citation type="submission" date="2016-07" db="EMBL/GenBank/DDBJ databases">
        <authorList>
            <person name="Jeong J.-J."/>
            <person name="Kim D.W."/>
            <person name="Sang M.K."/>
            <person name="Choi I.-G."/>
            <person name="Kim K.D."/>
        </authorList>
    </citation>
    <scope>NUCLEOTIDE SEQUENCE [LARGE SCALE GENOMIC DNA]</scope>
    <source>
        <strain evidence="2 4">C-26</strain>
    </source>
</reference>
<dbReference type="RefSeq" id="WP_066691546.1">
    <property type="nucleotide sequence ID" value="NZ_FRBM01000001.1"/>
</dbReference>
<name>A0A1M6W8S1_9FLAO</name>
<organism evidence="3 5">
    <name type="scientific">Chryseobacterium contaminans</name>
    <dbReference type="NCBI Taxonomy" id="1423959"/>
    <lineage>
        <taxon>Bacteria</taxon>
        <taxon>Pseudomonadati</taxon>
        <taxon>Bacteroidota</taxon>
        <taxon>Flavobacteriia</taxon>
        <taxon>Flavobacteriales</taxon>
        <taxon>Weeksellaceae</taxon>
        <taxon>Chryseobacterium group</taxon>
        <taxon>Chryseobacterium</taxon>
    </lineage>
</organism>
<evidence type="ECO:0000313" key="5">
    <source>
        <dbReference type="Proteomes" id="UP000184069"/>
    </source>
</evidence>
<dbReference type="GO" id="GO:0016757">
    <property type="term" value="F:glycosyltransferase activity"/>
    <property type="evidence" value="ECO:0007669"/>
    <property type="project" value="InterPro"/>
</dbReference>
<feature type="domain" description="Glycosyltransferase 61 catalytic" evidence="1">
    <location>
        <begin position="146"/>
        <end position="323"/>
    </location>
</feature>
<gene>
    <name evidence="2" type="ORF">BBH99_04565</name>
    <name evidence="3" type="ORF">SAMN05444407_101533</name>
</gene>
<dbReference type="OrthoDB" id="1156086at2"/>
<dbReference type="EMBL" id="FRBM01000001">
    <property type="protein sequence ID" value="SHK90039.1"/>
    <property type="molecule type" value="Genomic_DNA"/>
</dbReference>
<reference evidence="3 5" key="2">
    <citation type="submission" date="2016-11" db="EMBL/GenBank/DDBJ databases">
        <authorList>
            <person name="Jaros S."/>
            <person name="Januszkiewicz K."/>
            <person name="Wedrychowicz H."/>
        </authorList>
    </citation>
    <scope>NUCLEOTIDE SEQUENCE [LARGE SCALE GENOMIC DNA]</scope>
    <source>
        <strain evidence="3 5">DSM 27621</strain>
    </source>
</reference>
<keyword evidence="4" id="KW-1185">Reference proteome</keyword>
<protein>
    <recommendedName>
        <fullName evidence="1">Glycosyltransferase 61 catalytic domain-containing protein</fullName>
    </recommendedName>
</protein>
<dbReference type="Proteomes" id="UP000184069">
    <property type="component" value="Unassembled WGS sequence"/>
</dbReference>
<evidence type="ECO:0000313" key="2">
    <source>
        <dbReference type="EMBL" id="OCA80126.1"/>
    </source>
</evidence>